<proteinExistence type="predicted"/>
<dbReference type="Proteomes" id="UP001230005">
    <property type="component" value="Unassembled WGS sequence"/>
</dbReference>
<dbReference type="GO" id="GO:0016740">
    <property type="term" value="F:transferase activity"/>
    <property type="evidence" value="ECO:0007669"/>
    <property type="project" value="UniProtKB-KW"/>
</dbReference>
<accession>A0ABT9ZRS4</accession>
<dbReference type="PANTHER" id="PTHR43025:SF3">
    <property type="entry name" value="MONOGALACTOSYLDIACYLGLYCEROL SYNTHASE 1, CHLOROPLASTIC"/>
    <property type="match status" value="1"/>
</dbReference>
<dbReference type="RefSeq" id="WP_307323133.1">
    <property type="nucleotide sequence ID" value="NZ_JAUSUG010000003.1"/>
</dbReference>
<evidence type="ECO:0000259" key="1">
    <source>
        <dbReference type="Pfam" id="PF04101"/>
    </source>
</evidence>
<comment type="caution">
    <text evidence="2">The sequence shown here is derived from an EMBL/GenBank/DDBJ whole genome shotgun (WGS) entry which is preliminary data.</text>
</comment>
<organism evidence="2 3">
    <name type="scientific">Evansella vedderi</name>
    <dbReference type="NCBI Taxonomy" id="38282"/>
    <lineage>
        <taxon>Bacteria</taxon>
        <taxon>Bacillati</taxon>
        <taxon>Bacillota</taxon>
        <taxon>Bacilli</taxon>
        <taxon>Bacillales</taxon>
        <taxon>Bacillaceae</taxon>
        <taxon>Evansella</taxon>
    </lineage>
</organism>
<dbReference type="InterPro" id="IPR007235">
    <property type="entry name" value="Glyco_trans_28_C"/>
</dbReference>
<dbReference type="InterPro" id="IPR050519">
    <property type="entry name" value="Glycosyltransf_28_UgtP"/>
</dbReference>
<evidence type="ECO:0000313" key="3">
    <source>
        <dbReference type="Proteomes" id="UP001230005"/>
    </source>
</evidence>
<dbReference type="SUPFAM" id="SSF53756">
    <property type="entry name" value="UDP-Glycosyltransferase/glycogen phosphorylase"/>
    <property type="match status" value="1"/>
</dbReference>
<protein>
    <submittedName>
        <fullName evidence="2">UDP-N-acetylglucosamine:LPS N-acetylglucosamine transferase</fullName>
    </submittedName>
</protein>
<dbReference type="Gene3D" id="3.40.50.2000">
    <property type="entry name" value="Glycogen Phosphorylase B"/>
    <property type="match status" value="1"/>
</dbReference>
<gene>
    <name evidence="2" type="ORF">J2S74_001281</name>
</gene>
<dbReference type="PANTHER" id="PTHR43025">
    <property type="entry name" value="MONOGALACTOSYLDIACYLGLYCEROL SYNTHASE"/>
    <property type="match status" value="1"/>
</dbReference>
<dbReference type="Pfam" id="PF04101">
    <property type="entry name" value="Glyco_tran_28_C"/>
    <property type="match status" value="1"/>
</dbReference>
<keyword evidence="2" id="KW-0808">Transferase</keyword>
<evidence type="ECO:0000313" key="2">
    <source>
        <dbReference type="EMBL" id="MDQ0253909.1"/>
    </source>
</evidence>
<name>A0ABT9ZRS4_9BACI</name>
<reference evidence="2 3" key="1">
    <citation type="submission" date="2023-07" db="EMBL/GenBank/DDBJ databases">
        <title>Genomic Encyclopedia of Type Strains, Phase IV (KMG-IV): sequencing the most valuable type-strain genomes for metagenomic binning, comparative biology and taxonomic classification.</title>
        <authorList>
            <person name="Goeker M."/>
        </authorList>
    </citation>
    <scope>NUCLEOTIDE SEQUENCE [LARGE SCALE GENOMIC DNA]</scope>
    <source>
        <strain evidence="2 3">DSM 9768</strain>
    </source>
</reference>
<keyword evidence="3" id="KW-1185">Reference proteome</keyword>
<feature type="domain" description="Glycosyl transferase family 28 C-terminal" evidence="1">
    <location>
        <begin position="8"/>
        <end position="121"/>
    </location>
</feature>
<sequence length="160" mass="18503">MLQRELISFHVVWFLGKGDKGKRDTVQLENGTTIQYMSFSEDYPDYLKAADLFISKPGGVSMAEALHWKIPTGILSPLPGQEKINQKVLNQYDHITLLDKNVSLADIFNNLEIDQRIREKKTEEKARVRIVDRMVEHICKTTPTVKERSFIPSFLRRQLS</sequence>
<dbReference type="EMBL" id="JAUSUG010000003">
    <property type="protein sequence ID" value="MDQ0253909.1"/>
    <property type="molecule type" value="Genomic_DNA"/>
</dbReference>